<dbReference type="Gene3D" id="3.40.50.300">
    <property type="entry name" value="P-loop containing nucleotide triphosphate hydrolases"/>
    <property type="match status" value="1"/>
</dbReference>
<dbReference type="PROSITE" id="PS50893">
    <property type="entry name" value="ABC_TRANSPORTER_2"/>
    <property type="match status" value="1"/>
</dbReference>
<dbReference type="InterPro" id="IPR027417">
    <property type="entry name" value="P-loop_NTPase"/>
</dbReference>
<dbReference type="PANTHER" id="PTHR43038:SF7">
    <property type="entry name" value="ABC TRANSPORT SYSTEM ATP-BINDING PROTEIN"/>
    <property type="match status" value="1"/>
</dbReference>
<evidence type="ECO:0000259" key="3">
    <source>
        <dbReference type="PROSITE" id="PS50893"/>
    </source>
</evidence>
<sequence>MIEVSQLTKYYSGQIALNNLNFGVPPGALVGVAGSNGAGKSTLFDILTTLDRNYQGKVLIGGMDTKAEYRKIRSLIGYVPGTFSLYNDLTVLENISFIAGMYGSDLDYLPGSVFWNSLKDFSGRLTGLLSGGMKQKLAIICAMVHSPRVLFLDEPTTGIDPGSRESIWEELSRMRGNGVTIIASTHYYEELNYVDRLLFMHEGNQLFYKVLANVKGEGHVSGHFYEELLNHALAEFIKDNN</sequence>
<gene>
    <name evidence="4" type="primary">ybhF_48</name>
    <name evidence="4" type="ORF">SDC9_113738</name>
</gene>
<name>A0A645BN81_9ZZZZ</name>
<dbReference type="InterPro" id="IPR017871">
    <property type="entry name" value="ABC_transporter-like_CS"/>
</dbReference>
<dbReference type="Pfam" id="PF00005">
    <property type="entry name" value="ABC_tran"/>
    <property type="match status" value="1"/>
</dbReference>
<dbReference type="SMART" id="SM00382">
    <property type="entry name" value="AAA"/>
    <property type="match status" value="1"/>
</dbReference>
<protein>
    <submittedName>
        <fullName evidence="4">Putative multidrug ABC transporter ATP-binding protein YbhF</fullName>
    </submittedName>
</protein>
<keyword evidence="2 4" id="KW-0067">ATP-binding</keyword>
<dbReference type="PROSITE" id="PS00211">
    <property type="entry name" value="ABC_TRANSPORTER_1"/>
    <property type="match status" value="1"/>
</dbReference>
<dbReference type="PANTHER" id="PTHR43038">
    <property type="entry name" value="ATP-BINDING CASSETTE, SUB-FAMILY H, MEMBER 1"/>
    <property type="match status" value="1"/>
</dbReference>
<dbReference type="InterPro" id="IPR003593">
    <property type="entry name" value="AAA+_ATPase"/>
</dbReference>
<accession>A0A645BN81</accession>
<reference evidence="4" key="1">
    <citation type="submission" date="2019-08" db="EMBL/GenBank/DDBJ databases">
        <authorList>
            <person name="Kucharzyk K."/>
            <person name="Murdoch R.W."/>
            <person name="Higgins S."/>
            <person name="Loffler F."/>
        </authorList>
    </citation>
    <scope>NUCLEOTIDE SEQUENCE</scope>
</reference>
<feature type="domain" description="ABC transporter" evidence="3">
    <location>
        <begin position="2"/>
        <end position="227"/>
    </location>
</feature>
<evidence type="ECO:0000256" key="2">
    <source>
        <dbReference type="ARBA" id="ARBA00022840"/>
    </source>
</evidence>
<evidence type="ECO:0000313" key="4">
    <source>
        <dbReference type="EMBL" id="MPM66826.1"/>
    </source>
</evidence>
<evidence type="ECO:0000256" key="1">
    <source>
        <dbReference type="ARBA" id="ARBA00022741"/>
    </source>
</evidence>
<dbReference type="GO" id="GO:0016887">
    <property type="term" value="F:ATP hydrolysis activity"/>
    <property type="evidence" value="ECO:0007669"/>
    <property type="project" value="InterPro"/>
</dbReference>
<organism evidence="4">
    <name type="scientific">bioreactor metagenome</name>
    <dbReference type="NCBI Taxonomy" id="1076179"/>
    <lineage>
        <taxon>unclassified sequences</taxon>
        <taxon>metagenomes</taxon>
        <taxon>ecological metagenomes</taxon>
    </lineage>
</organism>
<dbReference type="SUPFAM" id="SSF52540">
    <property type="entry name" value="P-loop containing nucleoside triphosphate hydrolases"/>
    <property type="match status" value="1"/>
</dbReference>
<comment type="caution">
    <text evidence="4">The sequence shown here is derived from an EMBL/GenBank/DDBJ whole genome shotgun (WGS) entry which is preliminary data.</text>
</comment>
<proteinExistence type="predicted"/>
<dbReference type="AlphaFoldDB" id="A0A645BN81"/>
<dbReference type="CDD" id="cd03230">
    <property type="entry name" value="ABC_DR_subfamily_A"/>
    <property type="match status" value="1"/>
</dbReference>
<keyword evidence="1" id="KW-0547">Nucleotide-binding</keyword>
<dbReference type="GO" id="GO:0005524">
    <property type="term" value="F:ATP binding"/>
    <property type="evidence" value="ECO:0007669"/>
    <property type="project" value="UniProtKB-KW"/>
</dbReference>
<dbReference type="EMBL" id="VSSQ01021320">
    <property type="protein sequence ID" value="MPM66826.1"/>
    <property type="molecule type" value="Genomic_DNA"/>
</dbReference>
<dbReference type="InterPro" id="IPR003439">
    <property type="entry name" value="ABC_transporter-like_ATP-bd"/>
</dbReference>